<protein>
    <submittedName>
        <fullName evidence="3">Transposase</fullName>
    </submittedName>
</protein>
<keyword evidence="4" id="KW-1185">Reference proteome</keyword>
<dbReference type="Pfam" id="PF01710">
    <property type="entry name" value="HTH_Tnp_IS630"/>
    <property type="match status" value="1"/>
</dbReference>
<dbReference type="AlphaFoldDB" id="A0A0S4LRG9"/>
<feature type="domain" description="Transposase Synechocystis PCC 6803" evidence="1">
    <location>
        <begin position="11"/>
        <end position="111"/>
    </location>
</feature>
<organism evidence="3 4">
    <name type="scientific">Candidatus Nitrospira nitrosa</name>
    <dbReference type="NCBI Taxonomy" id="1742972"/>
    <lineage>
        <taxon>Bacteria</taxon>
        <taxon>Pseudomonadati</taxon>
        <taxon>Nitrospirota</taxon>
        <taxon>Nitrospiria</taxon>
        <taxon>Nitrospirales</taxon>
        <taxon>Nitrospiraceae</taxon>
        <taxon>Nitrospira</taxon>
    </lineage>
</organism>
<dbReference type="InterPro" id="IPR009057">
    <property type="entry name" value="Homeodomain-like_sf"/>
</dbReference>
<reference evidence="3 4" key="1">
    <citation type="submission" date="2015-10" db="EMBL/GenBank/DDBJ databases">
        <authorList>
            <person name="Gilbert D.G."/>
        </authorList>
    </citation>
    <scope>NUCLEOTIDE SEQUENCE [LARGE SCALE GENOMIC DNA]</scope>
    <source>
        <strain evidence="3">COMA1</strain>
    </source>
</reference>
<name>A0A0S4LRG9_9BACT</name>
<evidence type="ECO:0000259" key="1">
    <source>
        <dbReference type="Pfam" id="PF01710"/>
    </source>
</evidence>
<dbReference type="InterPro" id="IPR002622">
    <property type="entry name" value="Transposase_14"/>
</dbReference>
<dbReference type="EMBL" id="CZQA01000011">
    <property type="protein sequence ID" value="CUS38431.1"/>
    <property type="molecule type" value="Genomic_DNA"/>
</dbReference>
<dbReference type="EMBL" id="CZQA01000014">
    <property type="protein sequence ID" value="CUS39561.1"/>
    <property type="molecule type" value="Genomic_DNA"/>
</dbReference>
<evidence type="ECO:0000313" key="3">
    <source>
        <dbReference type="EMBL" id="CUS39561.1"/>
    </source>
</evidence>
<evidence type="ECO:0000313" key="2">
    <source>
        <dbReference type="EMBL" id="CUS38431.1"/>
    </source>
</evidence>
<evidence type="ECO:0000313" key="4">
    <source>
        <dbReference type="Proteomes" id="UP000199032"/>
    </source>
</evidence>
<accession>A0A0S4LRG9</accession>
<proteinExistence type="predicted"/>
<dbReference type="SUPFAM" id="SSF46689">
    <property type="entry name" value="Homeodomain-like"/>
    <property type="match status" value="1"/>
</dbReference>
<gene>
    <name evidence="2" type="ORF">COMA1_50097</name>
    <name evidence="3" type="ORF">COMA1_80084</name>
</gene>
<dbReference type="STRING" id="1742972.COMA1_50097"/>
<sequence>MDFSDHAGMRCSPDLRQRVVDFVRSGGSKADAARRFKVGEASVYRWLKPGGLTYQRPGPRRAHKLDWEQLRRHVEDHPDRIQAERARHFHVSRHCIWNALRKLAVTHKKKDGLPRT</sequence>
<dbReference type="Proteomes" id="UP000199032">
    <property type="component" value="Unassembled WGS sequence"/>
</dbReference>